<dbReference type="CDD" id="cd07067">
    <property type="entry name" value="HP_PGM_like"/>
    <property type="match status" value="1"/>
</dbReference>
<sequence length="200" mass="23819">MNIYLVRHGETKENKDEKFYGDIDNGLTDYGIYQCEKLRNFLKDKKIDKVYVSEKERTIQTAKEILCDKFNYDEIIRDSRLNERNFGAFEGKKYDELKSEYTKECDEWGKDWIGFKPPEGESYKDMYFRVKSFFQKIIKEDDENVLIVAHSGVIRSIYCYIADDNMELFWKFASKNGDVSIIKYEYNNLFIEGIIPNNVL</sequence>
<dbReference type="InterPro" id="IPR017578">
    <property type="entry name" value="Ribazole_CobC"/>
</dbReference>
<feature type="active site" description="Proton donor/acceptor" evidence="3">
    <location>
        <position position="83"/>
    </location>
</feature>
<comment type="caution">
    <text evidence="5">The sequence shown here is derived from an EMBL/GenBank/DDBJ whole genome shotgun (WGS) entry which is preliminary data.</text>
</comment>
<dbReference type="InterPro" id="IPR013078">
    <property type="entry name" value="His_Pase_superF_clade-1"/>
</dbReference>
<evidence type="ECO:0000256" key="2">
    <source>
        <dbReference type="NCBIfam" id="TIGR03162"/>
    </source>
</evidence>
<dbReference type="RefSeq" id="WP_061996199.1">
    <property type="nucleotide sequence ID" value="NZ_JAAGPU010000012.1"/>
</dbReference>
<dbReference type="GO" id="GO:0045820">
    <property type="term" value="P:negative regulation of glycolytic process"/>
    <property type="evidence" value="ECO:0007669"/>
    <property type="project" value="TreeGrafter"/>
</dbReference>
<name>A0A6M0H3G3_9CLOT</name>
<dbReference type="PANTHER" id="PTHR46517:SF1">
    <property type="entry name" value="FRUCTOSE-2,6-BISPHOSPHATASE TIGAR"/>
    <property type="match status" value="1"/>
</dbReference>
<evidence type="ECO:0000313" key="6">
    <source>
        <dbReference type="Proteomes" id="UP000481872"/>
    </source>
</evidence>
<gene>
    <name evidence="5" type="primary">cobC</name>
    <name evidence="5" type="ORF">G3M99_07910</name>
</gene>
<dbReference type="Gene3D" id="3.40.50.1240">
    <property type="entry name" value="Phosphoglycerate mutase-like"/>
    <property type="match status" value="1"/>
</dbReference>
<dbReference type="GO" id="GO:0004331">
    <property type="term" value="F:fructose-2,6-bisphosphate 2-phosphatase activity"/>
    <property type="evidence" value="ECO:0007669"/>
    <property type="project" value="TreeGrafter"/>
</dbReference>
<evidence type="ECO:0000256" key="4">
    <source>
        <dbReference type="PIRSR" id="PIRSR613078-2"/>
    </source>
</evidence>
<accession>A0A6M0H3G3</accession>
<dbReference type="SUPFAM" id="SSF53254">
    <property type="entry name" value="Phosphoglycerate mutase-like"/>
    <property type="match status" value="1"/>
</dbReference>
<evidence type="ECO:0000256" key="1">
    <source>
        <dbReference type="ARBA" id="ARBA00022801"/>
    </source>
</evidence>
<dbReference type="EMBL" id="JAAGPU010000012">
    <property type="protein sequence ID" value="NEU04778.1"/>
    <property type="molecule type" value="Genomic_DNA"/>
</dbReference>
<dbReference type="PROSITE" id="PS00175">
    <property type="entry name" value="PG_MUTASE"/>
    <property type="match status" value="1"/>
</dbReference>
<dbReference type="Pfam" id="PF00300">
    <property type="entry name" value="His_Phos_1"/>
    <property type="match status" value="1"/>
</dbReference>
<keyword evidence="6" id="KW-1185">Reference proteome</keyword>
<dbReference type="PANTHER" id="PTHR46517">
    <property type="entry name" value="FRUCTOSE-2,6-BISPHOSPHATASE TIGAR"/>
    <property type="match status" value="1"/>
</dbReference>
<dbReference type="GO" id="GO:0009236">
    <property type="term" value="P:cobalamin biosynthetic process"/>
    <property type="evidence" value="ECO:0007669"/>
    <property type="project" value="UniProtKB-UniRule"/>
</dbReference>
<dbReference type="GO" id="GO:0005829">
    <property type="term" value="C:cytosol"/>
    <property type="evidence" value="ECO:0007669"/>
    <property type="project" value="TreeGrafter"/>
</dbReference>
<feature type="binding site" evidence="4">
    <location>
        <position position="57"/>
    </location>
    <ligand>
        <name>substrate</name>
    </ligand>
</feature>
<dbReference type="PIRSF" id="PIRSF000709">
    <property type="entry name" value="6PFK_2-Ptase"/>
    <property type="match status" value="1"/>
</dbReference>
<dbReference type="InterPro" id="IPR051695">
    <property type="entry name" value="Phosphoglycerate_Mutase"/>
</dbReference>
<dbReference type="SMART" id="SM00855">
    <property type="entry name" value="PGAM"/>
    <property type="match status" value="1"/>
</dbReference>
<dbReference type="AlphaFoldDB" id="A0A6M0H3G3"/>
<dbReference type="InterPro" id="IPR029033">
    <property type="entry name" value="His_PPase_superfam"/>
</dbReference>
<dbReference type="InterPro" id="IPR001345">
    <property type="entry name" value="PG/BPGM_mutase_AS"/>
</dbReference>
<reference evidence="5 6" key="1">
    <citation type="submission" date="2020-02" db="EMBL/GenBank/DDBJ databases">
        <title>Genome assembly of a novel Clostridium senegalense strain.</title>
        <authorList>
            <person name="Gupta T.B."/>
            <person name="Jauregui R."/>
            <person name="Maclean P."/>
            <person name="Nawarathana A."/>
            <person name="Brightwell G."/>
        </authorList>
    </citation>
    <scope>NUCLEOTIDE SEQUENCE [LARGE SCALE GENOMIC DNA]</scope>
    <source>
        <strain evidence="5 6">AGRFS4</strain>
    </source>
</reference>
<feature type="active site" description="Tele-phosphohistidine intermediate" evidence="3">
    <location>
        <position position="8"/>
    </location>
</feature>
<feature type="binding site" evidence="4">
    <location>
        <begin position="7"/>
        <end position="14"/>
    </location>
    <ligand>
        <name>substrate</name>
    </ligand>
</feature>
<dbReference type="GO" id="GO:0043456">
    <property type="term" value="P:regulation of pentose-phosphate shunt"/>
    <property type="evidence" value="ECO:0007669"/>
    <property type="project" value="TreeGrafter"/>
</dbReference>
<dbReference type="NCBIfam" id="TIGR03162">
    <property type="entry name" value="ribazole_cobC"/>
    <property type="match status" value="1"/>
</dbReference>
<organism evidence="5 6">
    <name type="scientific">Clostridium senegalense</name>
    <dbReference type="NCBI Taxonomy" id="1465809"/>
    <lineage>
        <taxon>Bacteria</taxon>
        <taxon>Bacillati</taxon>
        <taxon>Bacillota</taxon>
        <taxon>Clostridia</taxon>
        <taxon>Eubacteriales</taxon>
        <taxon>Clostridiaceae</taxon>
        <taxon>Clostridium</taxon>
    </lineage>
</organism>
<dbReference type="Proteomes" id="UP000481872">
    <property type="component" value="Unassembled WGS sequence"/>
</dbReference>
<evidence type="ECO:0000313" key="5">
    <source>
        <dbReference type="EMBL" id="NEU04778.1"/>
    </source>
</evidence>
<dbReference type="GO" id="GO:0043755">
    <property type="term" value="F:alpha-ribazole phosphatase activity"/>
    <property type="evidence" value="ECO:0007669"/>
    <property type="project" value="UniProtKB-UniRule"/>
</dbReference>
<evidence type="ECO:0000256" key="3">
    <source>
        <dbReference type="PIRSR" id="PIRSR613078-1"/>
    </source>
</evidence>
<proteinExistence type="predicted"/>
<protein>
    <recommendedName>
        <fullName evidence="2">Alpha-ribazole phosphatase</fullName>
        <ecNumber evidence="2">3.1.3.73</ecNumber>
    </recommendedName>
</protein>
<dbReference type="EC" id="3.1.3.73" evidence="2"/>
<keyword evidence="1" id="KW-0378">Hydrolase</keyword>